<evidence type="ECO:0000313" key="3">
    <source>
        <dbReference type="Proteomes" id="UP001604277"/>
    </source>
</evidence>
<feature type="region of interest" description="Disordered" evidence="1">
    <location>
        <begin position="136"/>
        <end position="175"/>
    </location>
</feature>
<dbReference type="AlphaFoldDB" id="A0ABD1TU32"/>
<name>A0ABD1TU32_9LAMI</name>
<evidence type="ECO:0000256" key="1">
    <source>
        <dbReference type="SAM" id="MobiDB-lite"/>
    </source>
</evidence>
<protein>
    <submittedName>
        <fullName evidence="2">Two-component response regulator-like APRR1</fullName>
    </submittedName>
</protein>
<keyword evidence="3" id="KW-1185">Reference proteome</keyword>
<gene>
    <name evidence="2" type="ORF">Fot_30054</name>
</gene>
<proteinExistence type="predicted"/>
<comment type="caution">
    <text evidence="2">The sequence shown here is derived from an EMBL/GenBank/DDBJ whole genome shotgun (WGS) entry which is preliminary data.</text>
</comment>
<organism evidence="2 3">
    <name type="scientific">Forsythia ovata</name>
    <dbReference type="NCBI Taxonomy" id="205694"/>
    <lineage>
        <taxon>Eukaryota</taxon>
        <taxon>Viridiplantae</taxon>
        <taxon>Streptophyta</taxon>
        <taxon>Embryophyta</taxon>
        <taxon>Tracheophyta</taxon>
        <taxon>Spermatophyta</taxon>
        <taxon>Magnoliopsida</taxon>
        <taxon>eudicotyledons</taxon>
        <taxon>Gunneridae</taxon>
        <taxon>Pentapetalae</taxon>
        <taxon>asterids</taxon>
        <taxon>lamiids</taxon>
        <taxon>Lamiales</taxon>
        <taxon>Oleaceae</taxon>
        <taxon>Forsythieae</taxon>
        <taxon>Forsythia</taxon>
    </lineage>
</organism>
<evidence type="ECO:0000313" key="2">
    <source>
        <dbReference type="EMBL" id="KAL2516083.1"/>
    </source>
</evidence>
<dbReference type="Proteomes" id="UP001604277">
    <property type="component" value="Unassembled WGS sequence"/>
</dbReference>
<accession>A0ABD1TU32</accession>
<sequence length="175" mass="19680">MPCTPSSRITITPNFSHCENDFAALNLQPTRRRPNSILWDDSIPPNLRSPERTTVATVGLSHFLSPRFLFLVPPRLSRHTTTARRTIVAAVWSDREIFDVLNSEGPRTDIILAELGLAEKNILNYDFDTVASDPSDANTNSATLFSDDADEKSRKRAEARASTNQEDEMSERIMF</sequence>
<reference evidence="3" key="1">
    <citation type="submission" date="2024-07" db="EMBL/GenBank/DDBJ databases">
        <title>Two chromosome-level genome assemblies of Korean endemic species Abeliophyllum distichum and Forsythia ovata (Oleaceae).</title>
        <authorList>
            <person name="Jang H."/>
        </authorList>
    </citation>
    <scope>NUCLEOTIDE SEQUENCE [LARGE SCALE GENOMIC DNA]</scope>
</reference>
<dbReference type="EMBL" id="JBFOLJ010000008">
    <property type="protein sequence ID" value="KAL2516083.1"/>
    <property type="molecule type" value="Genomic_DNA"/>
</dbReference>